<dbReference type="Proteomes" id="UP000806378">
    <property type="component" value="Unassembled WGS sequence"/>
</dbReference>
<feature type="domain" description="Peptidase A1" evidence="6">
    <location>
        <begin position="1"/>
        <end position="294"/>
    </location>
</feature>
<feature type="active site" evidence="5">
    <location>
        <position position="4"/>
    </location>
</feature>
<dbReference type="OrthoDB" id="2747330at2759"/>
<keyword evidence="3" id="KW-0064">Aspartyl protease</keyword>
<accession>A0A8T0CFU7</accession>
<name>A0A8T0CFU7_CORYI</name>
<keyword evidence="8" id="KW-1185">Reference proteome</keyword>
<evidence type="ECO:0000313" key="8">
    <source>
        <dbReference type="Proteomes" id="UP000806378"/>
    </source>
</evidence>
<feature type="active site" evidence="5">
    <location>
        <position position="188"/>
    </location>
</feature>
<dbReference type="Pfam" id="PF00026">
    <property type="entry name" value="Asp"/>
    <property type="match status" value="1"/>
</dbReference>
<keyword evidence="2" id="KW-0645">Protease</keyword>
<comment type="caution">
    <text evidence="7">The sequence shown here is derived from an EMBL/GenBank/DDBJ whole genome shotgun (WGS) entry which is preliminary data.</text>
</comment>
<evidence type="ECO:0000256" key="4">
    <source>
        <dbReference type="ARBA" id="ARBA00022801"/>
    </source>
</evidence>
<reference evidence="7" key="1">
    <citation type="submission" date="2020-05" db="EMBL/GenBank/DDBJ databases">
        <title>WGS assembly of Corymbia citriodora subspecies variegata.</title>
        <authorList>
            <person name="Barry K."/>
            <person name="Hundley H."/>
            <person name="Shu S."/>
            <person name="Jenkins J."/>
            <person name="Grimwood J."/>
            <person name="Baten A."/>
        </authorList>
    </citation>
    <scope>NUCLEOTIDE SEQUENCE</scope>
    <source>
        <strain evidence="7">CV2-018</strain>
    </source>
</reference>
<dbReference type="PROSITE" id="PS51767">
    <property type="entry name" value="PEPTIDASE_A1"/>
    <property type="match status" value="1"/>
</dbReference>
<evidence type="ECO:0000256" key="2">
    <source>
        <dbReference type="ARBA" id="ARBA00022670"/>
    </source>
</evidence>
<evidence type="ECO:0000313" key="7">
    <source>
        <dbReference type="EMBL" id="KAF7846380.1"/>
    </source>
</evidence>
<dbReference type="PANTHER" id="PTHR47966:SF2">
    <property type="entry name" value="ASPERGILLOPEPSIN-1-RELATED"/>
    <property type="match status" value="1"/>
</dbReference>
<dbReference type="InterPro" id="IPR034163">
    <property type="entry name" value="Aspergillopepsin-like_cat_dom"/>
</dbReference>
<dbReference type="SUPFAM" id="SSF50630">
    <property type="entry name" value="Acid proteases"/>
    <property type="match status" value="1"/>
</dbReference>
<evidence type="ECO:0000256" key="3">
    <source>
        <dbReference type="ARBA" id="ARBA00022750"/>
    </source>
</evidence>
<dbReference type="PRINTS" id="PR00792">
    <property type="entry name" value="PEPSIN"/>
</dbReference>
<dbReference type="InterPro" id="IPR021109">
    <property type="entry name" value="Peptidase_aspartic_dom_sf"/>
</dbReference>
<evidence type="ECO:0000256" key="5">
    <source>
        <dbReference type="PIRSR" id="PIRSR601461-1"/>
    </source>
</evidence>
<dbReference type="InterPro" id="IPR033121">
    <property type="entry name" value="PEPTIDASE_A1"/>
</dbReference>
<dbReference type="EMBL" id="MU093505">
    <property type="protein sequence ID" value="KAF7846380.1"/>
    <property type="molecule type" value="Genomic_DNA"/>
</dbReference>
<dbReference type="FunFam" id="2.40.70.10:FF:000024">
    <property type="entry name" value="Endothiapepsin"/>
    <property type="match status" value="1"/>
</dbReference>
<dbReference type="Gramene" id="rna-gnl|WGS:JABURB|Cocit.L4481.1">
    <property type="protein sequence ID" value="cds-KAF7846380.1"/>
    <property type="gene ID" value="gene-BT93_L4481"/>
</dbReference>
<protein>
    <recommendedName>
        <fullName evidence="6">Peptidase A1 domain-containing protein</fullName>
    </recommendedName>
</protein>
<gene>
    <name evidence="7" type="ORF">BT93_L4481</name>
</gene>
<evidence type="ECO:0000259" key="6">
    <source>
        <dbReference type="PROSITE" id="PS51767"/>
    </source>
</evidence>
<dbReference type="InterPro" id="IPR001461">
    <property type="entry name" value="Aspartic_peptidase_A1"/>
</dbReference>
<keyword evidence="4" id="KW-0378">Hydrolase</keyword>
<dbReference type="GO" id="GO:0004190">
    <property type="term" value="F:aspartic-type endopeptidase activity"/>
    <property type="evidence" value="ECO:0007669"/>
    <property type="project" value="UniProtKB-KW"/>
</dbReference>
<dbReference type="Gene3D" id="2.40.70.10">
    <property type="entry name" value="Acid Proteases"/>
    <property type="match status" value="2"/>
</dbReference>
<sequence length="322" mass="34078">MDFDTGSSDFWVFSTLLPSSESAGHTLYNASASKHSSLESGETWSINYGDGSGASGVIYSDRVVLAGVTATSQAVEAATSVSSAFTSDTQNDGLVGLAFDGLNTASPSKVPTFFQTVQKSLFEPVFASALRHNAAGTYDFGWIDPSKYTGKITYTPVSNSSGYWEITANGYAVGSGATVSESLTSIVDTGTTLIYMPDDLLNAYYSQVNGSSDSSDAGGWIFPCDATLPDISFEIGSKEFTVPGSYINYSPYTDDTCYGGMQSSDGFPFNVLGDVFIKSQYIVWAPTVPQMGFAAPSRWTKILLAADGVVVVDDEEGYGSLM</sequence>
<dbReference type="GO" id="GO:0006508">
    <property type="term" value="P:proteolysis"/>
    <property type="evidence" value="ECO:0007669"/>
    <property type="project" value="UniProtKB-KW"/>
</dbReference>
<organism evidence="7 8">
    <name type="scientific">Corymbia citriodora subsp. variegata</name>
    <dbReference type="NCBI Taxonomy" id="360336"/>
    <lineage>
        <taxon>Eukaryota</taxon>
        <taxon>Viridiplantae</taxon>
        <taxon>Streptophyta</taxon>
        <taxon>Embryophyta</taxon>
        <taxon>Tracheophyta</taxon>
        <taxon>Spermatophyta</taxon>
        <taxon>Magnoliopsida</taxon>
        <taxon>eudicotyledons</taxon>
        <taxon>Gunneridae</taxon>
        <taxon>Pentapetalae</taxon>
        <taxon>rosids</taxon>
        <taxon>malvids</taxon>
        <taxon>Myrtales</taxon>
        <taxon>Myrtaceae</taxon>
        <taxon>Myrtoideae</taxon>
        <taxon>Eucalypteae</taxon>
        <taxon>Corymbia</taxon>
    </lineage>
</organism>
<comment type="similarity">
    <text evidence="1">Belongs to the peptidase A1 family.</text>
</comment>
<proteinExistence type="inferred from homology"/>
<dbReference type="CDD" id="cd06097">
    <property type="entry name" value="Aspergillopepsin_like"/>
    <property type="match status" value="1"/>
</dbReference>
<dbReference type="AlphaFoldDB" id="A0A8T0CFU7"/>
<dbReference type="PANTHER" id="PTHR47966">
    <property type="entry name" value="BETA-SITE APP-CLEAVING ENZYME, ISOFORM A-RELATED"/>
    <property type="match status" value="1"/>
</dbReference>
<evidence type="ECO:0000256" key="1">
    <source>
        <dbReference type="ARBA" id="ARBA00007447"/>
    </source>
</evidence>